<keyword evidence="2 4" id="KW-0802">TPR repeat</keyword>
<feature type="region of interest" description="Disordered" evidence="5">
    <location>
        <begin position="1"/>
        <end position="20"/>
    </location>
</feature>
<feature type="repeat" description="TPR" evidence="4">
    <location>
        <begin position="74"/>
        <end position="107"/>
    </location>
</feature>
<evidence type="ECO:0000313" key="10">
    <source>
        <dbReference type="WBParaSite" id="BXY_1552800.1"/>
    </source>
</evidence>
<evidence type="ECO:0000313" key="9">
    <source>
        <dbReference type="Proteomes" id="UP000659654"/>
    </source>
</evidence>
<dbReference type="eggNOG" id="KOG1124">
    <property type="taxonomic scope" value="Eukaryota"/>
</dbReference>
<dbReference type="Pfam" id="PF13181">
    <property type="entry name" value="TPR_8"/>
    <property type="match status" value="5"/>
</dbReference>
<evidence type="ECO:0000313" key="6">
    <source>
        <dbReference type="EMBL" id="CAD5222609.1"/>
    </source>
</evidence>
<dbReference type="GO" id="GO:0061512">
    <property type="term" value="P:protein localization to cilium"/>
    <property type="evidence" value="ECO:0007669"/>
    <property type="project" value="TreeGrafter"/>
</dbReference>
<dbReference type="Proteomes" id="UP000582659">
    <property type="component" value="Unassembled WGS sequence"/>
</dbReference>
<evidence type="ECO:0000256" key="4">
    <source>
        <dbReference type="PROSITE-ProRule" id="PRU00339"/>
    </source>
</evidence>
<evidence type="ECO:0000313" key="7">
    <source>
        <dbReference type="EMBL" id="CAG9110891.1"/>
    </source>
</evidence>
<evidence type="ECO:0000256" key="5">
    <source>
        <dbReference type="SAM" id="MobiDB-lite"/>
    </source>
</evidence>
<dbReference type="EMBL" id="CAJFDI010000003">
    <property type="protein sequence ID" value="CAD5222609.1"/>
    <property type="molecule type" value="Genomic_DNA"/>
</dbReference>
<dbReference type="Proteomes" id="UP000095284">
    <property type="component" value="Unplaced"/>
</dbReference>
<evidence type="ECO:0000256" key="3">
    <source>
        <dbReference type="ARBA" id="ARBA00023778"/>
    </source>
</evidence>
<dbReference type="PANTHER" id="PTHR44186">
    <property type="match status" value="1"/>
</dbReference>
<protein>
    <submittedName>
        <fullName evidence="6">(pine wood nematode) hypothetical protein</fullName>
    </submittedName>
</protein>
<feature type="repeat" description="TPR" evidence="4">
    <location>
        <begin position="108"/>
        <end position="141"/>
    </location>
</feature>
<dbReference type="WBParaSite" id="BXY_1552800.1">
    <property type="protein sequence ID" value="BXY_1552800.1"/>
    <property type="gene ID" value="BXY_1552800"/>
</dbReference>
<feature type="repeat" description="TPR" evidence="4">
    <location>
        <begin position="214"/>
        <end position="247"/>
    </location>
</feature>
<sequence>MFENLDVNDEDVGNQSTSGEMVQKRYSSQEAFVKTELPDKMNQQIHKAYINGQIEECKMLIMELLMKSNPAVCEYALLIRALIAREEGEIKESLEWLQKVVEINPHSLKLLYELGRSHLLLGDHEKAIMAFDKGIRLDPNDWKFYYWKATCLYYVTKSEREAIEKAQECLTQFPKAHKSVDMLMLMAKICIQKNDLVPAIEAYKLAQDLEPENLEIISHLGLLYLKTGNEEKAFSCLGKALTYDPNHMPSLLAAAAILQSNSDYDVALTKYRVATTSCDHNGSVWNNIGMCFQGKGKLVAAISCLKRANYLNPLDWKILFNLSMVYYSMMQFASAYHFMSSALNLNPKNKFLLMGLAIILTRLDDHPNARKAYTRALAMDPKDFIIRLNFVVFEYRHGTPEAAAMLLKELGQLPNHLDQYQAGELVSLVDRLRACLKKIPESGI</sequence>
<evidence type="ECO:0000256" key="1">
    <source>
        <dbReference type="ARBA" id="ARBA00022737"/>
    </source>
</evidence>
<dbReference type="PROSITE" id="PS50293">
    <property type="entry name" value="TPR_REGION"/>
    <property type="match status" value="1"/>
</dbReference>
<proteinExistence type="inferred from homology"/>
<gene>
    <name evidence="6" type="ORF">BXYJ_LOCUS7564</name>
</gene>
<dbReference type="PROSITE" id="PS50005">
    <property type="entry name" value="TPR"/>
    <property type="match status" value="5"/>
</dbReference>
<dbReference type="Pfam" id="PF13432">
    <property type="entry name" value="TPR_16"/>
    <property type="match status" value="1"/>
</dbReference>
<comment type="similarity">
    <text evidence="3">Belongs to the BBS4 family.</text>
</comment>
<dbReference type="GO" id="GO:0036064">
    <property type="term" value="C:ciliary basal body"/>
    <property type="evidence" value="ECO:0007669"/>
    <property type="project" value="TreeGrafter"/>
</dbReference>
<dbReference type="EMBL" id="CAJFCV020000003">
    <property type="protein sequence ID" value="CAG9110891.1"/>
    <property type="molecule type" value="Genomic_DNA"/>
</dbReference>
<keyword evidence="1" id="KW-0677">Repeat</keyword>
<feature type="repeat" description="TPR" evidence="4">
    <location>
        <begin position="350"/>
        <end position="383"/>
    </location>
</feature>
<dbReference type="Gene3D" id="1.25.40.10">
    <property type="entry name" value="Tetratricopeptide repeat domain"/>
    <property type="match status" value="2"/>
</dbReference>
<dbReference type="GO" id="GO:0060271">
    <property type="term" value="P:cilium assembly"/>
    <property type="evidence" value="ECO:0007669"/>
    <property type="project" value="TreeGrafter"/>
</dbReference>
<reference evidence="7" key="2">
    <citation type="submission" date="2020-08" db="EMBL/GenBank/DDBJ databases">
        <authorList>
            <person name="Kikuchi T."/>
        </authorList>
    </citation>
    <scope>NUCLEOTIDE SEQUENCE</scope>
    <source>
        <strain evidence="6">Ka4C1</strain>
    </source>
</reference>
<organism evidence="8 10">
    <name type="scientific">Bursaphelenchus xylophilus</name>
    <name type="common">Pinewood nematode worm</name>
    <name type="synonym">Aphelenchoides xylophilus</name>
    <dbReference type="NCBI Taxonomy" id="6326"/>
    <lineage>
        <taxon>Eukaryota</taxon>
        <taxon>Metazoa</taxon>
        <taxon>Ecdysozoa</taxon>
        <taxon>Nematoda</taxon>
        <taxon>Chromadorea</taxon>
        <taxon>Rhabditida</taxon>
        <taxon>Tylenchina</taxon>
        <taxon>Tylenchomorpha</taxon>
        <taxon>Aphelenchoidea</taxon>
        <taxon>Aphelenchoididae</taxon>
        <taxon>Bursaphelenchus</taxon>
    </lineage>
</organism>
<dbReference type="AlphaFoldDB" id="A0A1I7SR64"/>
<dbReference type="InterPro" id="IPR011990">
    <property type="entry name" value="TPR-like_helical_dom_sf"/>
</dbReference>
<name>A0A1I7SR64_BURXY</name>
<dbReference type="InterPro" id="IPR019734">
    <property type="entry name" value="TPR_rpt"/>
</dbReference>
<dbReference type="Proteomes" id="UP000659654">
    <property type="component" value="Unassembled WGS sequence"/>
</dbReference>
<keyword evidence="9" id="KW-1185">Reference proteome</keyword>
<evidence type="ECO:0000313" key="8">
    <source>
        <dbReference type="Proteomes" id="UP000095284"/>
    </source>
</evidence>
<dbReference type="OrthoDB" id="309339at2759"/>
<accession>A0A1I7SR64</accession>
<dbReference type="SUPFAM" id="SSF48452">
    <property type="entry name" value="TPR-like"/>
    <property type="match status" value="1"/>
</dbReference>
<dbReference type="SMR" id="A0A1I7SR64"/>
<evidence type="ECO:0000256" key="2">
    <source>
        <dbReference type="ARBA" id="ARBA00022803"/>
    </source>
</evidence>
<feature type="compositionally biased region" description="Acidic residues" evidence="5">
    <location>
        <begin position="1"/>
        <end position="12"/>
    </location>
</feature>
<dbReference type="SMART" id="SM00028">
    <property type="entry name" value="TPR"/>
    <property type="match status" value="7"/>
</dbReference>
<feature type="repeat" description="TPR" evidence="4">
    <location>
        <begin position="316"/>
        <end position="349"/>
    </location>
</feature>
<reference evidence="10" key="1">
    <citation type="submission" date="2016-11" db="UniProtKB">
        <authorList>
            <consortium name="WormBaseParasite"/>
        </authorList>
    </citation>
    <scope>IDENTIFICATION</scope>
</reference>
<dbReference type="PANTHER" id="PTHR44186:SF1">
    <property type="entry name" value="BARDET-BIEDL SYNDROME 4 PROTEIN"/>
    <property type="match status" value="1"/>
</dbReference>